<keyword evidence="1" id="KW-1185">Reference proteome</keyword>
<dbReference type="WBParaSite" id="scf7180000419051.g3292">
    <property type="protein sequence ID" value="scf7180000419051.g3292"/>
    <property type="gene ID" value="scf7180000419051.g3292"/>
</dbReference>
<organism evidence="1 2">
    <name type="scientific">Meloidogyne floridensis</name>
    <dbReference type="NCBI Taxonomy" id="298350"/>
    <lineage>
        <taxon>Eukaryota</taxon>
        <taxon>Metazoa</taxon>
        <taxon>Ecdysozoa</taxon>
        <taxon>Nematoda</taxon>
        <taxon>Chromadorea</taxon>
        <taxon>Rhabditida</taxon>
        <taxon>Tylenchina</taxon>
        <taxon>Tylenchomorpha</taxon>
        <taxon>Tylenchoidea</taxon>
        <taxon>Meloidogynidae</taxon>
        <taxon>Meloidogyninae</taxon>
        <taxon>Meloidogyne</taxon>
    </lineage>
</organism>
<dbReference type="AlphaFoldDB" id="A0A915NIN8"/>
<sequence length="66" mass="7201">METTKRNTNSFNNKQTTAKLLNALATLLPPLFLEARVFGGGKHLELVTQLGLSIPATQNMDIAIFS</sequence>
<evidence type="ECO:0000313" key="1">
    <source>
        <dbReference type="Proteomes" id="UP000887560"/>
    </source>
</evidence>
<name>A0A915NIN8_9BILA</name>
<accession>A0A915NIN8</accession>
<proteinExistence type="predicted"/>
<reference evidence="2" key="1">
    <citation type="submission" date="2022-11" db="UniProtKB">
        <authorList>
            <consortium name="WormBaseParasite"/>
        </authorList>
    </citation>
    <scope>IDENTIFICATION</scope>
</reference>
<evidence type="ECO:0000313" key="2">
    <source>
        <dbReference type="WBParaSite" id="scf7180000419051.g3292"/>
    </source>
</evidence>
<dbReference type="Proteomes" id="UP000887560">
    <property type="component" value="Unplaced"/>
</dbReference>
<protein>
    <submittedName>
        <fullName evidence="2">Uncharacterized protein</fullName>
    </submittedName>
</protein>